<feature type="domain" description="Myb-like" evidence="11">
    <location>
        <begin position="42"/>
        <end position="93"/>
    </location>
</feature>
<dbReference type="GO" id="GO:0005634">
    <property type="term" value="C:nucleus"/>
    <property type="evidence" value="ECO:0007669"/>
    <property type="project" value="UniProtKB-SubCell"/>
</dbReference>
<dbReference type="PANTHER" id="PTHR42743">
    <property type="entry name" value="AMINO-ACID AMINOTRANSFERASE"/>
    <property type="match status" value="1"/>
</dbReference>
<evidence type="ECO:0000256" key="8">
    <source>
        <dbReference type="ARBA" id="ARBA00023163"/>
    </source>
</evidence>
<keyword evidence="4" id="KW-0677">Repeat</keyword>
<dbReference type="CDD" id="cd00167">
    <property type="entry name" value="SANT"/>
    <property type="match status" value="3"/>
</dbReference>
<feature type="domain" description="HTH myb-type" evidence="12">
    <location>
        <begin position="42"/>
        <end position="93"/>
    </location>
</feature>
<dbReference type="Gene3D" id="3.30.470.10">
    <property type="match status" value="1"/>
</dbReference>
<dbReference type="PROSITE" id="PS50090">
    <property type="entry name" value="MYB_LIKE"/>
    <property type="match status" value="3"/>
</dbReference>
<reference evidence="13 14" key="1">
    <citation type="submission" date="2023-10" db="EMBL/GenBank/DDBJ databases">
        <title>Chromosome-scale genome assembly provides insights into flower coloration mechanisms of Canna indica.</title>
        <authorList>
            <person name="Li C."/>
        </authorList>
    </citation>
    <scope>NUCLEOTIDE SEQUENCE [LARGE SCALE GENOMIC DNA]</scope>
    <source>
        <tissue evidence="13">Flower</tissue>
    </source>
</reference>
<proteinExistence type="inferred from homology"/>
<evidence type="ECO:0000313" key="13">
    <source>
        <dbReference type="EMBL" id="WOL09316.1"/>
    </source>
</evidence>
<dbReference type="Gene3D" id="1.10.10.60">
    <property type="entry name" value="Homeodomain-like"/>
    <property type="match status" value="3"/>
</dbReference>
<dbReference type="InterPro" id="IPR050571">
    <property type="entry name" value="Class-IV_PLP-Dep_Aminotrnsfr"/>
</dbReference>
<keyword evidence="14" id="KW-1185">Reference proteome</keyword>
<evidence type="ECO:0000256" key="7">
    <source>
        <dbReference type="ARBA" id="ARBA00023125"/>
    </source>
</evidence>
<dbReference type="FunFam" id="3.20.10.10:FF:000002">
    <property type="entry name" value="D-alanine aminotransferase"/>
    <property type="match status" value="1"/>
</dbReference>
<dbReference type="PANTHER" id="PTHR42743:SF22">
    <property type="entry name" value="D-AMINO-ACID TRANSAMINASE, CHLOROPLASTIC"/>
    <property type="match status" value="1"/>
</dbReference>
<dbReference type="SMART" id="SM00717">
    <property type="entry name" value="SANT"/>
    <property type="match status" value="3"/>
</dbReference>
<keyword evidence="5" id="KW-0663">Pyridoxal phosphate</keyword>
<dbReference type="GO" id="GO:0003677">
    <property type="term" value="F:DNA binding"/>
    <property type="evidence" value="ECO:0007669"/>
    <property type="project" value="UniProtKB-KW"/>
</dbReference>
<dbReference type="InterPro" id="IPR001005">
    <property type="entry name" value="SANT/Myb"/>
</dbReference>
<dbReference type="PROSITE" id="PS51294">
    <property type="entry name" value="HTH_MYB"/>
    <property type="match status" value="3"/>
</dbReference>
<feature type="compositionally biased region" description="Basic and acidic residues" evidence="10">
    <location>
        <begin position="636"/>
        <end position="645"/>
    </location>
</feature>
<dbReference type="InterPro" id="IPR017930">
    <property type="entry name" value="Myb_dom"/>
</dbReference>
<dbReference type="SUPFAM" id="SSF46689">
    <property type="entry name" value="Homeodomain-like"/>
    <property type="match status" value="2"/>
</dbReference>
<dbReference type="Pfam" id="PF13921">
    <property type="entry name" value="Myb_DNA-bind_6"/>
    <property type="match status" value="1"/>
</dbReference>
<dbReference type="EMBL" id="CP136894">
    <property type="protein sequence ID" value="WOL09316.1"/>
    <property type="molecule type" value="Genomic_DNA"/>
</dbReference>
<comment type="similarity">
    <text evidence="3">Belongs to the class-IV pyridoxal-phosphate-dependent aminotransferase family.</text>
</comment>
<dbReference type="InterPro" id="IPR001544">
    <property type="entry name" value="Aminotrans_IV"/>
</dbReference>
<name>A0AAQ3QH66_9LILI</name>
<dbReference type="InterPro" id="IPR043132">
    <property type="entry name" value="BCAT-like_C"/>
</dbReference>
<feature type="region of interest" description="Disordered" evidence="10">
    <location>
        <begin position="625"/>
        <end position="645"/>
    </location>
</feature>
<dbReference type="Pfam" id="PF00249">
    <property type="entry name" value="Myb_DNA-binding"/>
    <property type="match status" value="1"/>
</dbReference>
<keyword evidence="7" id="KW-0238">DNA-binding</keyword>
<dbReference type="FunFam" id="3.30.470.10:FF:000008">
    <property type="entry name" value="D-amino-acid transaminase, chloroplastic"/>
    <property type="match status" value="1"/>
</dbReference>
<evidence type="ECO:0000259" key="11">
    <source>
        <dbReference type="PROSITE" id="PS50090"/>
    </source>
</evidence>
<evidence type="ECO:0000256" key="1">
    <source>
        <dbReference type="ARBA" id="ARBA00001933"/>
    </source>
</evidence>
<feature type="domain" description="Myb-like" evidence="11">
    <location>
        <begin position="146"/>
        <end position="196"/>
    </location>
</feature>
<dbReference type="Gene3D" id="3.20.10.10">
    <property type="entry name" value="D-amino Acid Aminotransferase, subunit A, domain 2"/>
    <property type="match status" value="1"/>
</dbReference>
<keyword evidence="9" id="KW-0539">Nucleus</keyword>
<dbReference type="SUPFAM" id="SSF56752">
    <property type="entry name" value="D-aminoacid aminotransferase-like PLP-dependent enzymes"/>
    <property type="match status" value="1"/>
</dbReference>
<dbReference type="GO" id="GO:0008652">
    <property type="term" value="P:amino acid biosynthetic process"/>
    <property type="evidence" value="ECO:0007669"/>
    <property type="project" value="UniProtKB-ARBA"/>
</dbReference>
<dbReference type="Pfam" id="PF01063">
    <property type="entry name" value="Aminotran_4"/>
    <property type="match status" value="1"/>
</dbReference>
<dbReference type="FunFam" id="1.10.10.60:FF:000010">
    <property type="entry name" value="Transcriptional activator Myb isoform A"/>
    <property type="match status" value="1"/>
</dbReference>
<dbReference type="InterPro" id="IPR043131">
    <property type="entry name" value="BCAT-like_N"/>
</dbReference>
<accession>A0AAQ3QH66</accession>
<feature type="compositionally biased region" description="Polar residues" evidence="10">
    <location>
        <begin position="740"/>
        <end position="763"/>
    </location>
</feature>
<protein>
    <submittedName>
        <fullName evidence="13">Myb-related protein 3R-1-like isoform X1</fullName>
    </submittedName>
</protein>
<evidence type="ECO:0000256" key="5">
    <source>
        <dbReference type="ARBA" id="ARBA00022898"/>
    </source>
</evidence>
<gene>
    <name evidence="13" type="ORF">Cni_G18069</name>
</gene>
<sequence>MASDKRCNVEKVEVPFSSVDQEGNVGEIPRQKSLNGRVTGPTRRSTKGNWTAEEDAILCQAVKYYKGKNWKRIAECFPDRTDVQCLHRWQKVLNPELVKGPWSKEEDEKIIEMVNRFGPKKWSTIAQALPGRIGKQCRERWHNHLNPAINKEAWTQEEEIALIQAHQVYGNKWAELTKFLPGRTDNAIKNHWNSSVKKKVESYLASGLLAQFRDLPPTENSSQCFSSSSSKADNNKHTIFKETNVLSDCSHSSSTNDLKLEEDSHLSLFPKEDTTSMDEETKHFKPEVQFGGAGSLDLPHVTQLSDRTADKTGSHELPNNSLTELPKKPMELKEAPGPSAANFRNNETRSITLTKPLEVKIPTSILNSKSGYEKEAKLFMSENGYCNDNFSEVEISQGISLLSPNDESNIVNLVCFTGMNCQQSSSGMLPHYQSVTTAVPMSYHCPSVGFPNSNKNVENTVGTQGSEVITCSYDGLAYSACSTLCPNDFARPEVCVYENQLQKVGTPKENHFDTSINGTPNSKHIAMSSDENLNVQKDQPPILGSLFYEPPRFPSVEIPFVSCDLIASGDQQAYSPFGIRQLMMTSMNCSTPNNLWNSPSKDGSPNSLLKTAAKSFLCTPSIMKKRQRELSSPLQDRTDKKSGTDVDKPFCMSSISTTSNSCTAVNTETNVNEVLSFCNEDGLLSHSENQDNNLELLREDKENLGQNAVYAKDGAYVETKTQTSGVLVEHNNNDLKFFSPSGNQNPANNLSNSGIKSLKNQNDLDTSPDYGQKICSAESLSSLSAFLSPSVGDEVKDWHTDTNKSMRSVPSKYTPKAVDEKCEAIDLDFSNLNILFDTPNTKRGMESPSSWKSPWFMNTLLPVERMDTINKYGDIEHFMSPGERTYDAIGLTWQLNEHSAATVAEAHEVLRSGSDAVELDDREFIKMLTEDVPSEKKLENFHMLPSSMSVAFRGTSRRGLQMRADEKRGRAVRAATGTDFTDSIGTTIGRPDVPLLSGSEVVESLRAFRGSRTSNQNYMAMYSSIFDGITTDPAAMVIPIDDHMVHRGHGVFDTAAIMDGHLYELDQHLDRFLRSALMAQIQLPFDRPTMKNVLIQTVRASKCMQGQLKYWLSSGPGDFSLSPSRCNPALYAIVVEVPSLPDCTGVKVITSSIPMKPQLFSVMKNVNYLPNALSIMEAEENGAFAAIWLDDQGFIAEGPNMNVAFVTTDGALIMPHFDKILSGCTAKRVLVLAEELVADGRLSGIMLKNITVKEGKTSEEMMLIGSGVLVKPVLQWDDHLIGSGKEGPVTQALHRLIVEDMKHGPPSLRTPIPY</sequence>
<dbReference type="GO" id="GO:0046394">
    <property type="term" value="P:carboxylic acid biosynthetic process"/>
    <property type="evidence" value="ECO:0007669"/>
    <property type="project" value="UniProtKB-ARBA"/>
</dbReference>
<evidence type="ECO:0000256" key="10">
    <source>
        <dbReference type="SAM" id="MobiDB-lite"/>
    </source>
</evidence>
<feature type="region of interest" description="Disordered" evidence="10">
    <location>
        <begin position="739"/>
        <end position="763"/>
    </location>
</feature>
<dbReference type="InterPro" id="IPR036038">
    <property type="entry name" value="Aminotransferase-like"/>
</dbReference>
<feature type="domain" description="HTH myb-type" evidence="12">
    <location>
        <begin position="94"/>
        <end position="149"/>
    </location>
</feature>
<dbReference type="FunFam" id="1.10.10.60:FF:000016">
    <property type="entry name" value="Transcriptional activator Myb isoform A"/>
    <property type="match status" value="1"/>
</dbReference>
<evidence type="ECO:0000256" key="2">
    <source>
        <dbReference type="ARBA" id="ARBA00004123"/>
    </source>
</evidence>
<dbReference type="GO" id="GO:0003824">
    <property type="term" value="F:catalytic activity"/>
    <property type="evidence" value="ECO:0007669"/>
    <property type="project" value="InterPro"/>
</dbReference>
<comment type="subcellular location">
    <subcellularLocation>
        <location evidence="2">Nucleus</location>
    </subcellularLocation>
</comment>
<feature type="domain" description="Myb-like" evidence="11">
    <location>
        <begin position="94"/>
        <end position="145"/>
    </location>
</feature>
<dbReference type="CDD" id="cd00449">
    <property type="entry name" value="PLPDE_IV"/>
    <property type="match status" value="1"/>
</dbReference>
<evidence type="ECO:0000256" key="6">
    <source>
        <dbReference type="ARBA" id="ARBA00023015"/>
    </source>
</evidence>
<organism evidence="13 14">
    <name type="scientific">Canna indica</name>
    <name type="common">Indian-shot</name>
    <dbReference type="NCBI Taxonomy" id="4628"/>
    <lineage>
        <taxon>Eukaryota</taxon>
        <taxon>Viridiplantae</taxon>
        <taxon>Streptophyta</taxon>
        <taxon>Embryophyta</taxon>
        <taxon>Tracheophyta</taxon>
        <taxon>Spermatophyta</taxon>
        <taxon>Magnoliopsida</taxon>
        <taxon>Liliopsida</taxon>
        <taxon>Zingiberales</taxon>
        <taxon>Cannaceae</taxon>
        <taxon>Canna</taxon>
    </lineage>
</organism>
<evidence type="ECO:0000259" key="12">
    <source>
        <dbReference type="PROSITE" id="PS51294"/>
    </source>
</evidence>
<comment type="cofactor">
    <cofactor evidence="1">
        <name>pyridoxal 5'-phosphate</name>
        <dbReference type="ChEBI" id="CHEBI:597326"/>
    </cofactor>
</comment>
<keyword evidence="6" id="KW-0805">Transcription regulation</keyword>
<dbReference type="Proteomes" id="UP001327560">
    <property type="component" value="Chromosome 5"/>
</dbReference>
<evidence type="ECO:0000313" key="14">
    <source>
        <dbReference type="Proteomes" id="UP001327560"/>
    </source>
</evidence>
<dbReference type="InterPro" id="IPR009057">
    <property type="entry name" value="Homeodomain-like_sf"/>
</dbReference>
<feature type="domain" description="HTH myb-type" evidence="12">
    <location>
        <begin position="150"/>
        <end position="200"/>
    </location>
</feature>
<dbReference type="GO" id="GO:0006355">
    <property type="term" value="P:regulation of DNA-templated transcription"/>
    <property type="evidence" value="ECO:0007669"/>
    <property type="project" value="UniProtKB-ARBA"/>
</dbReference>
<evidence type="ECO:0000256" key="4">
    <source>
        <dbReference type="ARBA" id="ARBA00022737"/>
    </source>
</evidence>
<keyword evidence="8" id="KW-0804">Transcription</keyword>
<dbReference type="FunFam" id="1.10.10.60:FF:000324">
    <property type="entry name" value="Transcription factor MYB3R-2"/>
    <property type="match status" value="1"/>
</dbReference>
<evidence type="ECO:0000256" key="9">
    <source>
        <dbReference type="ARBA" id="ARBA00023242"/>
    </source>
</evidence>
<evidence type="ECO:0000256" key="3">
    <source>
        <dbReference type="ARBA" id="ARBA00009320"/>
    </source>
</evidence>